<evidence type="ECO:0000256" key="7">
    <source>
        <dbReference type="ARBA" id="ARBA00023136"/>
    </source>
</evidence>
<evidence type="ECO:0000256" key="3">
    <source>
        <dbReference type="ARBA" id="ARBA00022606"/>
    </source>
</evidence>
<dbReference type="GO" id="GO:0005549">
    <property type="term" value="F:odorant binding"/>
    <property type="evidence" value="ECO:0007669"/>
    <property type="project" value="InterPro"/>
</dbReference>
<keyword evidence="7 10" id="KW-0472">Membrane</keyword>
<keyword evidence="8 11" id="KW-0675">Receptor</keyword>
<dbReference type="InterPro" id="IPR004117">
    <property type="entry name" value="7tm6_olfct_rcpt"/>
</dbReference>
<dbReference type="PANTHER" id="PTHR21137:SF35">
    <property type="entry name" value="ODORANT RECEPTOR 19A-RELATED"/>
    <property type="match status" value="1"/>
</dbReference>
<proteinExistence type="evidence at transcript level"/>
<keyword evidence="6 10" id="KW-1133">Transmembrane helix</keyword>
<sequence length="228" mass="25971">MEKSPNYEIGYTLVGASVWFLCYVPANVTVFLIVFAGYIQAQMLALAEELLHLWPDAELHYKNLDFSEFRRYNFNKERVLNDFIRRSLEDIIRKHAMNVNLLKQLEELFAGAIALEFMLLMLGLIAELLGGLQDTYLEVIYAFVQVAMDCWIGQQVMDASVAFERAVYGCRWENFDVSNMKVVLQILGNAQRTMKLSAGGVTMLSFASLMSVVKSIYSAYTTLRTAIK</sequence>
<keyword evidence="3" id="KW-0716">Sensory transduction</keyword>
<comment type="subcellular location">
    <subcellularLocation>
        <location evidence="1">Cell membrane</location>
        <topology evidence="1">Multi-pass membrane protein</topology>
    </subcellularLocation>
</comment>
<keyword evidence="2" id="KW-1003">Cell membrane</keyword>
<evidence type="ECO:0000256" key="10">
    <source>
        <dbReference type="SAM" id="Phobius"/>
    </source>
</evidence>
<feature type="transmembrane region" description="Helical" evidence="10">
    <location>
        <begin position="108"/>
        <end position="129"/>
    </location>
</feature>
<evidence type="ECO:0000256" key="1">
    <source>
        <dbReference type="ARBA" id="ARBA00004651"/>
    </source>
</evidence>
<dbReference type="EMBL" id="KU598896">
    <property type="protein sequence ID" value="ANZ03142.1"/>
    <property type="molecule type" value="mRNA"/>
</dbReference>
<evidence type="ECO:0000256" key="4">
    <source>
        <dbReference type="ARBA" id="ARBA00022692"/>
    </source>
</evidence>
<organism evidence="11">
    <name type="scientific">Cnaphalocrocis medinalis</name>
    <name type="common">Rice leaffolder moth</name>
    <dbReference type="NCBI Taxonomy" id="437488"/>
    <lineage>
        <taxon>Eukaryota</taxon>
        <taxon>Metazoa</taxon>
        <taxon>Ecdysozoa</taxon>
        <taxon>Arthropoda</taxon>
        <taxon>Hexapoda</taxon>
        <taxon>Insecta</taxon>
        <taxon>Pterygota</taxon>
        <taxon>Neoptera</taxon>
        <taxon>Endopterygota</taxon>
        <taxon>Lepidoptera</taxon>
        <taxon>Glossata</taxon>
        <taxon>Ditrysia</taxon>
        <taxon>Pyraloidea</taxon>
        <taxon>Crambidae</taxon>
        <taxon>Pyraustinae</taxon>
        <taxon>Cnaphalocrocis</taxon>
    </lineage>
</organism>
<accession>A0A1B2G2M2</accession>
<evidence type="ECO:0000256" key="8">
    <source>
        <dbReference type="ARBA" id="ARBA00023170"/>
    </source>
</evidence>
<dbReference type="GO" id="GO:0007165">
    <property type="term" value="P:signal transduction"/>
    <property type="evidence" value="ECO:0007669"/>
    <property type="project" value="UniProtKB-KW"/>
</dbReference>
<evidence type="ECO:0000256" key="9">
    <source>
        <dbReference type="ARBA" id="ARBA00023224"/>
    </source>
</evidence>
<evidence type="ECO:0000256" key="5">
    <source>
        <dbReference type="ARBA" id="ARBA00022725"/>
    </source>
</evidence>
<protein>
    <submittedName>
        <fullName evidence="11">Olfactory receptor 29</fullName>
    </submittedName>
</protein>
<reference evidence="11" key="1">
    <citation type="submission" date="2016-01" db="EMBL/GenBank/DDBJ databases">
        <title>Olfactory receptor genes identified from the antennae of Cnaphalocrocis medinalis.</title>
        <authorList>
            <person name="Liu S."/>
        </authorList>
    </citation>
    <scope>NUCLEOTIDE SEQUENCE</scope>
    <source>
        <strain evidence="11">HF</strain>
    </source>
</reference>
<dbReference type="AlphaFoldDB" id="A0A1B2G2M2"/>
<dbReference type="GO" id="GO:0004984">
    <property type="term" value="F:olfactory receptor activity"/>
    <property type="evidence" value="ECO:0007669"/>
    <property type="project" value="InterPro"/>
</dbReference>
<evidence type="ECO:0000313" key="11">
    <source>
        <dbReference type="EMBL" id="ANZ03142.1"/>
    </source>
</evidence>
<evidence type="ECO:0000256" key="2">
    <source>
        <dbReference type="ARBA" id="ARBA00022475"/>
    </source>
</evidence>
<dbReference type="GO" id="GO:0005886">
    <property type="term" value="C:plasma membrane"/>
    <property type="evidence" value="ECO:0007669"/>
    <property type="project" value="UniProtKB-SubCell"/>
</dbReference>
<dbReference type="PANTHER" id="PTHR21137">
    <property type="entry name" value="ODORANT RECEPTOR"/>
    <property type="match status" value="1"/>
</dbReference>
<keyword evidence="5" id="KW-0552">Olfaction</keyword>
<feature type="transmembrane region" description="Helical" evidence="10">
    <location>
        <begin position="12"/>
        <end position="39"/>
    </location>
</feature>
<keyword evidence="9" id="KW-0807">Transducer</keyword>
<name>A0A1B2G2M2_CNAME</name>
<keyword evidence="4 10" id="KW-0812">Transmembrane</keyword>
<feature type="transmembrane region" description="Helical" evidence="10">
    <location>
        <begin position="201"/>
        <end position="220"/>
    </location>
</feature>
<dbReference type="Pfam" id="PF02949">
    <property type="entry name" value="7tm_6"/>
    <property type="match status" value="1"/>
</dbReference>
<evidence type="ECO:0000256" key="6">
    <source>
        <dbReference type="ARBA" id="ARBA00022989"/>
    </source>
</evidence>